<proteinExistence type="inferred from homology"/>
<dbReference type="PANTHER" id="PTHR12694:SF8">
    <property type="entry name" value="TRANSCRIPTION INITIATION FACTOR IIA SUBUNIT 1"/>
    <property type="match status" value="1"/>
</dbReference>
<dbReference type="GO" id="GO:0006367">
    <property type="term" value="P:transcription initiation at RNA polymerase II promoter"/>
    <property type="evidence" value="ECO:0007669"/>
    <property type="project" value="InterPro"/>
</dbReference>
<keyword evidence="4" id="KW-0539">Nucleus</keyword>
<dbReference type="Proteomes" id="UP000095287">
    <property type="component" value="Unplaced"/>
</dbReference>
<evidence type="ECO:0000313" key="6">
    <source>
        <dbReference type="Proteomes" id="UP000095287"/>
    </source>
</evidence>
<sequence>MPQQPMLQQIIRVQGGQNVVRVAQVQGVEAPARRAAPGGQQFIVVSQQGQPLTSQNIQRMQQSSVFPSQGGQVSGAARQAQALLPEASYTFPEGPSQAEGAPRMAQERILPFYFSNQPGTKPVYLPADSLGRPLHSAMNSLAAQYLNAPGTSQRIDPPVHQLDGAAELSGEEDDSAEPTEIVIEAKNVITKKLSKRQMRKLTEKMSHMLVAQVDGGGGGMTDSSSEDDEEEEDPLQKFVNKIDEGNGEEGEEGLREEQPLNSDDDQSDDEDLETLFDADNVVMCQFEKVHRARQKWKFHLKDGVMQIQGRDYVFSKCVGEAEW</sequence>
<dbReference type="AlphaFoldDB" id="A0A1I7ZHJ3"/>
<dbReference type="CDD" id="cd07976">
    <property type="entry name" value="TFIIA_alpha_beta_like"/>
    <property type="match status" value="1"/>
</dbReference>
<dbReference type="Pfam" id="PF03153">
    <property type="entry name" value="TFIIA"/>
    <property type="match status" value="1"/>
</dbReference>
<dbReference type="InterPro" id="IPR004855">
    <property type="entry name" value="TFIIA_asu/bsu"/>
</dbReference>
<evidence type="ECO:0000256" key="4">
    <source>
        <dbReference type="ARBA" id="ARBA00023242"/>
    </source>
</evidence>
<dbReference type="FunFam" id="2.30.18.10:FF:000008">
    <property type="entry name" value="Transcription factor TFIIA complex large subunit"/>
    <property type="match status" value="1"/>
</dbReference>
<organism evidence="6 7">
    <name type="scientific">Steinernema glaseri</name>
    <dbReference type="NCBI Taxonomy" id="37863"/>
    <lineage>
        <taxon>Eukaryota</taxon>
        <taxon>Metazoa</taxon>
        <taxon>Ecdysozoa</taxon>
        <taxon>Nematoda</taxon>
        <taxon>Chromadorea</taxon>
        <taxon>Rhabditida</taxon>
        <taxon>Tylenchina</taxon>
        <taxon>Panagrolaimomorpha</taxon>
        <taxon>Strongyloidoidea</taxon>
        <taxon>Steinernematidae</taxon>
        <taxon>Steinernema</taxon>
    </lineage>
</organism>
<evidence type="ECO:0000256" key="1">
    <source>
        <dbReference type="ARBA" id="ARBA00004123"/>
    </source>
</evidence>
<accession>A0A1I7ZHJ3</accession>
<dbReference type="GO" id="GO:0005672">
    <property type="term" value="C:transcription factor TFIIA complex"/>
    <property type="evidence" value="ECO:0007669"/>
    <property type="project" value="InterPro"/>
</dbReference>
<reference evidence="7" key="1">
    <citation type="submission" date="2016-11" db="UniProtKB">
        <authorList>
            <consortium name="WormBaseParasite"/>
        </authorList>
    </citation>
    <scope>IDENTIFICATION</scope>
</reference>
<keyword evidence="6" id="KW-1185">Reference proteome</keyword>
<evidence type="ECO:0000256" key="5">
    <source>
        <dbReference type="SAM" id="MobiDB-lite"/>
    </source>
</evidence>
<keyword evidence="3" id="KW-0804">Transcription</keyword>
<evidence type="ECO:0000256" key="2">
    <source>
        <dbReference type="ARBA" id="ARBA00010059"/>
    </source>
</evidence>
<dbReference type="InterPro" id="IPR009088">
    <property type="entry name" value="TFIIA_b-brl"/>
</dbReference>
<comment type="subcellular location">
    <subcellularLocation>
        <location evidence="1">Nucleus</location>
    </subcellularLocation>
</comment>
<evidence type="ECO:0000256" key="3">
    <source>
        <dbReference type="ARBA" id="ARBA00023163"/>
    </source>
</evidence>
<feature type="region of interest" description="Disordered" evidence="5">
    <location>
        <begin position="211"/>
        <end position="270"/>
    </location>
</feature>
<dbReference type="SMART" id="SM01371">
    <property type="entry name" value="TFIIA"/>
    <property type="match status" value="1"/>
</dbReference>
<evidence type="ECO:0000313" key="7">
    <source>
        <dbReference type="WBParaSite" id="L893_g26454.t3"/>
    </source>
</evidence>
<comment type="similarity">
    <text evidence="2">Belongs to the TFIIA subunit 1 family.</text>
</comment>
<dbReference type="SUPFAM" id="SSF50784">
    <property type="entry name" value="Transcription factor IIA (TFIIA), beta-barrel domain"/>
    <property type="match status" value="1"/>
</dbReference>
<dbReference type="WBParaSite" id="L893_g26454.t3">
    <property type="protein sequence ID" value="L893_g26454.t3"/>
    <property type="gene ID" value="L893_g26454"/>
</dbReference>
<name>A0A1I7ZHJ3_9BILA</name>
<feature type="compositionally biased region" description="Acidic residues" evidence="5">
    <location>
        <begin position="224"/>
        <end position="233"/>
    </location>
</feature>
<protein>
    <submittedName>
        <fullName evidence="7">General transcription factor IIA, 1-like</fullName>
    </submittedName>
</protein>
<dbReference type="Gene3D" id="2.30.18.10">
    <property type="entry name" value="Transcription factor IIA (TFIIA), beta-barrel domain"/>
    <property type="match status" value="1"/>
</dbReference>
<dbReference type="PANTHER" id="PTHR12694">
    <property type="entry name" value="TRANSCRIPTION INITIATION FACTOR IIA SUBUNIT 1"/>
    <property type="match status" value="1"/>
</dbReference>